<dbReference type="InterPro" id="IPR051552">
    <property type="entry name" value="HptR"/>
</dbReference>
<reference evidence="13 14" key="1">
    <citation type="submission" date="2016-11" db="EMBL/GenBank/DDBJ databases">
        <authorList>
            <person name="Jaros S."/>
            <person name="Januszkiewicz K."/>
            <person name="Wedrychowicz H."/>
        </authorList>
    </citation>
    <scope>NUCLEOTIDE SEQUENCE [LARGE SCALE GENOMIC DNA]</scope>
    <source>
        <strain evidence="13 14">DSM 15929</strain>
    </source>
</reference>
<dbReference type="SUPFAM" id="SSF46689">
    <property type="entry name" value="Homeodomain-like"/>
    <property type="match status" value="2"/>
</dbReference>
<evidence type="ECO:0000256" key="10">
    <source>
        <dbReference type="PROSITE-ProRule" id="PRU00169"/>
    </source>
</evidence>
<dbReference type="InterPro" id="IPR011006">
    <property type="entry name" value="CheY-like_superfamily"/>
</dbReference>
<dbReference type="InterPro" id="IPR009057">
    <property type="entry name" value="Homeodomain-like_sf"/>
</dbReference>
<protein>
    <recommendedName>
        <fullName evidence="2">Stage 0 sporulation protein A homolog</fullName>
    </recommendedName>
</protein>
<dbReference type="SMART" id="SM00448">
    <property type="entry name" value="REC"/>
    <property type="match status" value="1"/>
</dbReference>
<evidence type="ECO:0000256" key="7">
    <source>
        <dbReference type="ARBA" id="ARBA00023125"/>
    </source>
</evidence>
<dbReference type="SUPFAM" id="SSF52172">
    <property type="entry name" value="CheY-like"/>
    <property type="match status" value="1"/>
</dbReference>
<dbReference type="Gene3D" id="3.40.50.2300">
    <property type="match status" value="1"/>
</dbReference>
<dbReference type="OrthoDB" id="2990361at2"/>
<evidence type="ECO:0000313" key="14">
    <source>
        <dbReference type="Proteomes" id="UP000184386"/>
    </source>
</evidence>
<dbReference type="PANTHER" id="PTHR42713:SF3">
    <property type="entry name" value="TRANSCRIPTIONAL REGULATORY PROTEIN HPTR"/>
    <property type="match status" value="1"/>
</dbReference>
<dbReference type="Gene3D" id="1.10.10.60">
    <property type="entry name" value="Homeodomain-like"/>
    <property type="match status" value="2"/>
</dbReference>
<name>A0A1M6QUN0_9FIRM</name>
<evidence type="ECO:0000256" key="9">
    <source>
        <dbReference type="ARBA" id="ARBA00024867"/>
    </source>
</evidence>
<evidence type="ECO:0000256" key="5">
    <source>
        <dbReference type="ARBA" id="ARBA00023012"/>
    </source>
</evidence>
<gene>
    <name evidence="13" type="ORF">SAMN02745136_02037</name>
</gene>
<evidence type="ECO:0000313" key="13">
    <source>
        <dbReference type="EMBL" id="SHK23823.1"/>
    </source>
</evidence>
<comment type="function">
    <text evidence="9">May play the central regulatory role in sporulation. It may be an element of the effector pathway responsible for the activation of sporulation genes in response to nutritional stress. Spo0A may act in concert with spo0H (a sigma factor) to control the expression of some genes that are critical to the sporulation process.</text>
</comment>
<dbReference type="CDD" id="cd17536">
    <property type="entry name" value="REC_YesN-like"/>
    <property type="match status" value="1"/>
</dbReference>
<dbReference type="GO" id="GO:0043565">
    <property type="term" value="F:sequence-specific DNA binding"/>
    <property type="evidence" value="ECO:0007669"/>
    <property type="project" value="InterPro"/>
</dbReference>
<dbReference type="InterPro" id="IPR020449">
    <property type="entry name" value="Tscrpt_reg_AraC-type_HTH"/>
</dbReference>
<organism evidence="13 14">
    <name type="scientific">Anaerocolumna jejuensis DSM 15929</name>
    <dbReference type="NCBI Taxonomy" id="1121322"/>
    <lineage>
        <taxon>Bacteria</taxon>
        <taxon>Bacillati</taxon>
        <taxon>Bacillota</taxon>
        <taxon>Clostridia</taxon>
        <taxon>Lachnospirales</taxon>
        <taxon>Lachnospiraceae</taxon>
        <taxon>Anaerocolumna</taxon>
    </lineage>
</organism>
<dbReference type="SMART" id="SM00342">
    <property type="entry name" value="HTH_ARAC"/>
    <property type="match status" value="1"/>
</dbReference>
<dbReference type="Pfam" id="PF12833">
    <property type="entry name" value="HTH_18"/>
    <property type="match status" value="1"/>
</dbReference>
<evidence type="ECO:0000259" key="11">
    <source>
        <dbReference type="PROSITE" id="PS01124"/>
    </source>
</evidence>
<keyword evidence="6" id="KW-0805">Transcription regulation</keyword>
<keyword evidence="3" id="KW-0963">Cytoplasm</keyword>
<dbReference type="PROSITE" id="PS01124">
    <property type="entry name" value="HTH_ARAC_FAMILY_2"/>
    <property type="match status" value="1"/>
</dbReference>
<dbReference type="STRING" id="1121322.SAMN02745136_02037"/>
<dbReference type="GO" id="GO:0000160">
    <property type="term" value="P:phosphorelay signal transduction system"/>
    <property type="evidence" value="ECO:0007669"/>
    <property type="project" value="UniProtKB-KW"/>
</dbReference>
<evidence type="ECO:0000256" key="1">
    <source>
        <dbReference type="ARBA" id="ARBA00004496"/>
    </source>
</evidence>
<keyword evidence="7" id="KW-0238">DNA-binding</keyword>
<dbReference type="AlphaFoldDB" id="A0A1M6QUN0"/>
<dbReference type="PANTHER" id="PTHR42713">
    <property type="entry name" value="HISTIDINE KINASE-RELATED"/>
    <property type="match status" value="1"/>
</dbReference>
<sequence length="514" mass="58830">MIRLIIVEDERVIRQGIEKHVPFEELGVDLVRTAENADEAFKICEAFKPDIIISDIMMPGMNGIQLCQKFKEVLPECQIIFISGYSDKEYLKAAIELRAVSYVEKPISIPELKEAIIRAIQSVEKSKRQSTYLLHSLLGMSGEETGNLLNTIELSQEGKILKQASVFCIFILHTRKSISNAAEFSNRCQGSISGMLASAGIHFLTDFVEKDLFVLLLYGQKETISGNEEVMSALWSAVSAMPREDEDCFWGIGKEVESLKMLPDSYQSALSSLQFLSFKGWNHWAAYDEPYSYYQDKLPEALQNEFHKALLHKDLKAATDILNDTYQMLIDNHAVLNFNVRNIYYTLDSVIVQSDRELYLGIFSKEEKRKTENAKFLDGVKTLWEMHAFVSRHVTEVLEENDKERKNNFIVKHVIEYIWENYGDKGLTIQVLAEVVYLTPTYLSNLFKEKTGMTIGGYLTEYRLKKAGELLGDPKLKLYQIADMVGYEDANYFAKLFKKKTGMIPSEYRENKLG</sequence>
<evidence type="ECO:0000259" key="12">
    <source>
        <dbReference type="PROSITE" id="PS50110"/>
    </source>
</evidence>
<comment type="subcellular location">
    <subcellularLocation>
        <location evidence="1">Cytoplasm</location>
    </subcellularLocation>
</comment>
<dbReference type="InterPro" id="IPR018060">
    <property type="entry name" value="HTH_AraC"/>
</dbReference>
<evidence type="ECO:0000256" key="8">
    <source>
        <dbReference type="ARBA" id="ARBA00023163"/>
    </source>
</evidence>
<proteinExistence type="predicted"/>
<dbReference type="PRINTS" id="PR00032">
    <property type="entry name" value="HTHARAC"/>
</dbReference>
<dbReference type="EMBL" id="FRAC01000010">
    <property type="protein sequence ID" value="SHK23823.1"/>
    <property type="molecule type" value="Genomic_DNA"/>
</dbReference>
<accession>A0A1M6QUN0</accession>
<feature type="modified residue" description="4-aspartylphosphate" evidence="10">
    <location>
        <position position="55"/>
    </location>
</feature>
<dbReference type="RefSeq" id="WP_073275449.1">
    <property type="nucleotide sequence ID" value="NZ_FRAC01000010.1"/>
</dbReference>
<evidence type="ECO:0000256" key="6">
    <source>
        <dbReference type="ARBA" id="ARBA00023015"/>
    </source>
</evidence>
<feature type="domain" description="Response regulatory" evidence="12">
    <location>
        <begin position="3"/>
        <end position="120"/>
    </location>
</feature>
<feature type="domain" description="HTH araC/xylS-type" evidence="11">
    <location>
        <begin position="412"/>
        <end position="511"/>
    </location>
</feature>
<keyword evidence="4 10" id="KW-0597">Phosphoprotein</keyword>
<keyword evidence="8" id="KW-0804">Transcription</keyword>
<keyword evidence="14" id="KW-1185">Reference proteome</keyword>
<dbReference type="PROSITE" id="PS50110">
    <property type="entry name" value="RESPONSE_REGULATORY"/>
    <property type="match status" value="1"/>
</dbReference>
<evidence type="ECO:0000256" key="4">
    <source>
        <dbReference type="ARBA" id="ARBA00022553"/>
    </source>
</evidence>
<evidence type="ECO:0000256" key="2">
    <source>
        <dbReference type="ARBA" id="ARBA00018672"/>
    </source>
</evidence>
<evidence type="ECO:0000256" key="3">
    <source>
        <dbReference type="ARBA" id="ARBA00022490"/>
    </source>
</evidence>
<dbReference type="Proteomes" id="UP000184386">
    <property type="component" value="Unassembled WGS sequence"/>
</dbReference>
<dbReference type="GO" id="GO:0005737">
    <property type="term" value="C:cytoplasm"/>
    <property type="evidence" value="ECO:0007669"/>
    <property type="project" value="UniProtKB-SubCell"/>
</dbReference>
<keyword evidence="5" id="KW-0902">Two-component regulatory system</keyword>
<dbReference type="Pfam" id="PF00072">
    <property type="entry name" value="Response_reg"/>
    <property type="match status" value="1"/>
</dbReference>
<dbReference type="InterPro" id="IPR001789">
    <property type="entry name" value="Sig_transdc_resp-reg_receiver"/>
</dbReference>
<dbReference type="GO" id="GO:0003700">
    <property type="term" value="F:DNA-binding transcription factor activity"/>
    <property type="evidence" value="ECO:0007669"/>
    <property type="project" value="InterPro"/>
</dbReference>